<dbReference type="RefSeq" id="WP_169393693.1">
    <property type="nucleotide sequence ID" value="NZ_BAAAJH010000016.1"/>
</dbReference>
<feature type="compositionally biased region" description="Low complexity" evidence="1">
    <location>
        <begin position="204"/>
        <end position="215"/>
    </location>
</feature>
<dbReference type="EMBL" id="JAAXKY010000001">
    <property type="protein sequence ID" value="NMH75623.1"/>
    <property type="molecule type" value="Genomic_DNA"/>
</dbReference>
<dbReference type="SUPFAM" id="SSF159709">
    <property type="entry name" value="PhnH-like"/>
    <property type="match status" value="1"/>
</dbReference>
<accession>A0ABX1R8S8</accession>
<evidence type="ECO:0000256" key="1">
    <source>
        <dbReference type="SAM" id="MobiDB-lite"/>
    </source>
</evidence>
<sequence>MTGPAGAPAIPAPGFADPTRDAQRAFRAVLDALAHPTRSYPLSGPARSPAALGRGLAAVALTLLDEDCSTWLGGSLGADAECAAWLGFHTGTRLVAEPADAQFVLADPRSLPPLAQLRRGTDEAPHRSATVLLDVRGCTGTARFRAAGPGIDGATGFAAPWADAEFLPQWTANTATFPRGVDLLLVDEDAIAALPRTTRLHAVGPAPIGSASAPPTSTRPAQEA</sequence>
<keyword evidence="3" id="KW-1185">Reference proteome</keyword>
<dbReference type="Gene3D" id="3.40.50.11310">
    <property type="entry name" value="Bacterial phosphonate metabolism protein PhnH"/>
    <property type="match status" value="1"/>
</dbReference>
<dbReference type="NCBIfam" id="TIGR03292">
    <property type="entry name" value="PhnH_redo"/>
    <property type="match status" value="1"/>
</dbReference>
<feature type="region of interest" description="Disordered" evidence="1">
    <location>
        <begin position="204"/>
        <end position="224"/>
    </location>
</feature>
<comment type="caution">
    <text evidence="2">The sequence shown here is derived from an EMBL/GenBank/DDBJ whole genome shotgun (WGS) entry which is preliminary data.</text>
</comment>
<dbReference type="InterPro" id="IPR038058">
    <property type="entry name" value="PhnH-like_sp"/>
</dbReference>
<protein>
    <submittedName>
        <fullName evidence="2">Phosphonate C-P lyase system protein PhnH</fullName>
    </submittedName>
</protein>
<dbReference type="Pfam" id="PF05845">
    <property type="entry name" value="PhnH"/>
    <property type="match status" value="1"/>
</dbReference>
<name>A0ABX1R8S8_9PSEU</name>
<dbReference type="Proteomes" id="UP001296706">
    <property type="component" value="Unassembled WGS sequence"/>
</dbReference>
<organism evidence="2 3">
    <name type="scientific">Pseudonocardia xinjiangensis</name>
    <dbReference type="NCBI Taxonomy" id="75289"/>
    <lineage>
        <taxon>Bacteria</taxon>
        <taxon>Bacillati</taxon>
        <taxon>Actinomycetota</taxon>
        <taxon>Actinomycetes</taxon>
        <taxon>Pseudonocardiales</taxon>
        <taxon>Pseudonocardiaceae</taxon>
        <taxon>Pseudonocardia</taxon>
    </lineage>
</organism>
<evidence type="ECO:0000313" key="2">
    <source>
        <dbReference type="EMBL" id="NMH75623.1"/>
    </source>
</evidence>
<dbReference type="GO" id="GO:0016829">
    <property type="term" value="F:lyase activity"/>
    <property type="evidence" value="ECO:0007669"/>
    <property type="project" value="UniProtKB-KW"/>
</dbReference>
<dbReference type="InterPro" id="IPR008772">
    <property type="entry name" value="Phosphonate_metab_PhnH"/>
</dbReference>
<keyword evidence="2" id="KW-0456">Lyase</keyword>
<proteinExistence type="predicted"/>
<reference evidence="2 3" key="1">
    <citation type="submission" date="2020-04" db="EMBL/GenBank/DDBJ databases">
        <authorList>
            <person name="Klaysubun C."/>
            <person name="Duangmal K."/>
            <person name="Lipun K."/>
        </authorList>
    </citation>
    <scope>NUCLEOTIDE SEQUENCE [LARGE SCALE GENOMIC DNA]</scope>
    <source>
        <strain evidence="2 3">JCM 11839</strain>
    </source>
</reference>
<gene>
    <name evidence="2" type="primary">phnH</name>
    <name evidence="2" type="ORF">HF577_00565</name>
</gene>
<dbReference type="PIRSF" id="PIRSF020680">
    <property type="entry name" value="PhnH"/>
    <property type="match status" value="1"/>
</dbReference>
<evidence type="ECO:0000313" key="3">
    <source>
        <dbReference type="Proteomes" id="UP001296706"/>
    </source>
</evidence>